<evidence type="ECO:0000259" key="13">
    <source>
        <dbReference type="Pfam" id="PF18075"/>
    </source>
</evidence>
<evidence type="ECO:0000256" key="9">
    <source>
        <dbReference type="ARBA" id="ARBA00023306"/>
    </source>
</evidence>
<dbReference type="Gene3D" id="3.30.70.3040">
    <property type="match status" value="1"/>
</dbReference>
<dbReference type="RefSeq" id="WP_324619270.1">
    <property type="nucleotide sequence ID" value="NZ_JAYKOT010000003.1"/>
</dbReference>
<keyword evidence="7 11" id="KW-1133">Transmembrane helix</keyword>
<sequence length="300" mass="33517">MIFLRKLLFSLKSGIVGVWKNKSMGFASIISIAAVSVILGIVLISALSMNVILKDVQSKVDEIEVYIKDDLSDEDCKNIGEELKALDGVVDIRFKSKEDALHEMKKVWGEDAYILEGLEQDNPLERSYVISVDTIESSHSIFEKAKEFNGVSNVIYYQDAVDKLVKIADYVRVGGLVITVVLIIISILVISNTVKLTVLARKREIEVMKYVGASNSMISLPFMIEGIIFGLMGALLAYLLTFYTYKIVYNNFNEKIYSIISSNMISPSFLKFDILVIYAMLGIVIGTVGSVFSLKKYLRV</sequence>
<keyword evidence="8 10" id="KW-0472">Membrane</keyword>
<dbReference type="AlphaFoldDB" id="A0AAW9MU22"/>
<feature type="transmembrane region" description="Helical" evidence="11">
    <location>
        <begin position="173"/>
        <end position="199"/>
    </location>
</feature>
<keyword evidence="4 10" id="KW-1003">Cell membrane</keyword>
<dbReference type="GO" id="GO:0005886">
    <property type="term" value="C:plasma membrane"/>
    <property type="evidence" value="ECO:0007669"/>
    <property type="project" value="UniProtKB-SubCell"/>
</dbReference>
<evidence type="ECO:0000256" key="4">
    <source>
        <dbReference type="ARBA" id="ARBA00022475"/>
    </source>
</evidence>
<evidence type="ECO:0000313" key="15">
    <source>
        <dbReference type="Proteomes" id="UP001357733"/>
    </source>
</evidence>
<evidence type="ECO:0000256" key="5">
    <source>
        <dbReference type="ARBA" id="ARBA00022618"/>
    </source>
</evidence>
<evidence type="ECO:0000256" key="3">
    <source>
        <dbReference type="ARBA" id="ARBA00021907"/>
    </source>
</evidence>
<evidence type="ECO:0000259" key="12">
    <source>
        <dbReference type="Pfam" id="PF02687"/>
    </source>
</evidence>
<accession>A0AAW9MU22</accession>
<proteinExistence type="inferred from homology"/>
<dbReference type="Proteomes" id="UP001357733">
    <property type="component" value="Unassembled WGS sequence"/>
</dbReference>
<reference evidence="14 15" key="1">
    <citation type="submission" date="2024-01" db="EMBL/GenBank/DDBJ databases">
        <title>Complete genome sequence of Citroniella saccharovorans strain M6.X9, isolated from human fecal sample.</title>
        <authorList>
            <person name="Cheng G."/>
            <person name="Westerholm M."/>
            <person name="Schnurer A."/>
        </authorList>
    </citation>
    <scope>NUCLEOTIDE SEQUENCE [LARGE SCALE GENOMIC DNA]</scope>
    <source>
        <strain evidence="14 15">DSM 29873</strain>
    </source>
</reference>
<comment type="caution">
    <text evidence="14">The sequence shown here is derived from an EMBL/GenBank/DDBJ whole genome shotgun (WGS) entry which is preliminary data.</text>
</comment>
<dbReference type="InterPro" id="IPR040690">
    <property type="entry name" value="FtsX_ECD"/>
</dbReference>
<dbReference type="Pfam" id="PF18075">
    <property type="entry name" value="FtsX_ECD"/>
    <property type="match status" value="1"/>
</dbReference>
<dbReference type="PANTHER" id="PTHR47755:SF1">
    <property type="entry name" value="CELL DIVISION PROTEIN FTSX"/>
    <property type="match status" value="1"/>
</dbReference>
<evidence type="ECO:0000256" key="1">
    <source>
        <dbReference type="ARBA" id="ARBA00004651"/>
    </source>
</evidence>
<keyword evidence="6 11" id="KW-0812">Transmembrane</keyword>
<evidence type="ECO:0000256" key="7">
    <source>
        <dbReference type="ARBA" id="ARBA00022989"/>
    </source>
</evidence>
<keyword evidence="5 10" id="KW-0132">Cell division</keyword>
<keyword evidence="15" id="KW-1185">Reference proteome</keyword>
<dbReference type="EMBL" id="JAYKOT010000003">
    <property type="protein sequence ID" value="MEB3429114.1"/>
    <property type="molecule type" value="Genomic_DNA"/>
</dbReference>
<keyword evidence="9 10" id="KW-0131">Cell cycle</keyword>
<dbReference type="NCBIfam" id="NF038347">
    <property type="entry name" value="FtsX_Gpos"/>
    <property type="match status" value="1"/>
</dbReference>
<organism evidence="14 15">
    <name type="scientific">Citroniella saccharovorans</name>
    <dbReference type="NCBI Taxonomy" id="2053367"/>
    <lineage>
        <taxon>Bacteria</taxon>
        <taxon>Bacillati</taxon>
        <taxon>Bacillota</taxon>
        <taxon>Tissierellia</taxon>
        <taxon>Tissierellales</taxon>
        <taxon>Peptoniphilaceae</taxon>
        <taxon>Citroniella</taxon>
    </lineage>
</organism>
<dbReference type="InterPro" id="IPR003838">
    <property type="entry name" value="ABC3_permease_C"/>
</dbReference>
<name>A0AAW9MU22_9FIRM</name>
<evidence type="ECO:0000256" key="11">
    <source>
        <dbReference type="SAM" id="Phobius"/>
    </source>
</evidence>
<feature type="transmembrane region" description="Helical" evidence="11">
    <location>
        <begin position="29"/>
        <end position="53"/>
    </location>
</feature>
<feature type="domain" description="FtsX extracellular" evidence="13">
    <location>
        <begin position="62"/>
        <end position="154"/>
    </location>
</feature>
<gene>
    <name evidence="14" type="primary">ftsX</name>
    <name evidence="14" type="ORF">VLK81_03605</name>
</gene>
<dbReference type="PIRSF" id="PIRSF003097">
    <property type="entry name" value="FtsX"/>
    <property type="match status" value="1"/>
</dbReference>
<dbReference type="InterPro" id="IPR058204">
    <property type="entry name" value="FtsX_firmicutes-type"/>
</dbReference>
<evidence type="ECO:0000256" key="10">
    <source>
        <dbReference type="PIRNR" id="PIRNR003097"/>
    </source>
</evidence>
<comment type="similarity">
    <text evidence="2 10">Belongs to the ABC-4 integral membrane protein family. FtsX subfamily.</text>
</comment>
<evidence type="ECO:0000256" key="2">
    <source>
        <dbReference type="ARBA" id="ARBA00007379"/>
    </source>
</evidence>
<comment type="subcellular location">
    <subcellularLocation>
        <location evidence="1">Cell membrane</location>
        <topology evidence="1">Multi-pass membrane protein</topology>
    </subcellularLocation>
</comment>
<comment type="function">
    <text evidence="10">Part of the ABC transporter FtsEX involved in asymmetric cellular division facilitating the initiation of sporulation.</text>
</comment>
<feature type="transmembrane region" description="Helical" evidence="11">
    <location>
        <begin position="274"/>
        <end position="294"/>
    </location>
</feature>
<evidence type="ECO:0000256" key="8">
    <source>
        <dbReference type="ARBA" id="ARBA00023136"/>
    </source>
</evidence>
<dbReference type="Pfam" id="PF02687">
    <property type="entry name" value="FtsX"/>
    <property type="match status" value="1"/>
</dbReference>
<evidence type="ECO:0000256" key="6">
    <source>
        <dbReference type="ARBA" id="ARBA00022692"/>
    </source>
</evidence>
<dbReference type="GO" id="GO:0051301">
    <property type="term" value="P:cell division"/>
    <property type="evidence" value="ECO:0007669"/>
    <property type="project" value="UniProtKB-KW"/>
</dbReference>
<dbReference type="PANTHER" id="PTHR47755">
    <property type="entry name" value="CELL DIVISION PROTEIN FTSX"/>
    <property type="match status" value="1"/>
</dbReference>
<protein>
    <recommendedName>
        <fullName evidence="3 10">Cell division protein FtsX</fullName>
    </recommendedName>
</protein>
<evidence type="ECO:0000313" key="14">
    <source>
        <dbReference type="EMBL" id="MEB3429114.1"/>
    </source>
</evidence>
<feature type="domain" description="ABC3 transporter permease C-terminal" evidence="12">
    <location>
        <begin position="177"/>
        <end position="299"/>
    </location>
</feature>
<dbReference type="InterPro" id="IPR004513">
    <property type="entry name" value="FtsX"/>
</dbReference>
<feature type="transmembrane region" description="Helical" evidence="11">
    <location>
        <begin position="220"/>
        <end position="245"/>
    </location>
</feature>